<reference evidence="5" key="1">
    <citation type="submission" date="2023-03" db="EMBL/GenBank/DDBJ databases">
        <title>Amycolatopsis taiwanensis NBRC 103393.</title>
        <authorList>
            <person name="Ichikawa N."/>
            <person name="Sato H."/>
            <person name="Tonouchi N."/>
        </authorList>
    </citation>
    <scope>NUCLEOTIDE SEQUENCE</scope>
    <source>
        <strain evidence="5">NBRC 103393</strain>
    </source>
</reference>
<dbReference type="AlphaFoldDB" id="A0A9W6R6L1"/>
<feature type="domain" description="Transketolase N-terminal" evidence="4">
    <location>
        <begin position="20"/>
        <end position="280"/>
    </location>
</feature>
<organism evidence="5 6">
    <name type="scientific">Amycolatopsis taiwanensis</name>
    <dbReference type="NCBI Taxonomy" id="342230"/>
    <lineage>
        <taxon>Bacteria</taxon>
        <taxon>Bacillati</taxon>
        <taxon>Actinomycetota</taxon>
        <taxon>Actinomycetes</taxon>
        <taxon>Pseudonocardiales</taxon>
        <taxon>Pseudonocardiaceae</taxon>
        <taxon>Amycolatopsis</taxon>
    </lineage>
</organism>
<protein>
    <submittedName>
        <fullName evidence="5">Transketolase</fullName>
    </submittedName>
</protein>
<comment type="similarity">
    <text evidence="2">Belongs to the transketolase family.</text>
</comment>
<dbReference type="CDD" id="cd02012">
    <property type="entry name" value="TPP_TK"/>
    <property type="match status" value="1"/>
</dbReference>
<dbReference type="Proteomes" id="UP001165136">
    <property type="component" value="Unassembled WGS sequence"/>
</dbReference>
<accession>A0A9W6R6L1</accession>
<keyword evidence="3" id="KW-0786">Thiamine pyrophosphate</keyword>
<evidence type="ECO:0000256" key="3">
    <source>
        <dbReference type="ARBA" id="ARBA00023052"/>
    </source>
</evidence>
<dbReference type="InterPro" id="IPR005474">
    <property type="entry name" value="Transketolase_N"/>
</dbReference>
<evidence type="ECO:0000259" key="4">
    <source>
        <dbReference type="Pfam" id="PF00456"/>
    </source>
</evidence>
<proteinExistence type="inferred from homology"/>
<dbReference type="EMBL" id="BSTI01000022">
    <property type="protein sequence ID" value="GLY70369.1"/>
    <property type="molecule type" value="Genomic_DNA"/>
</dbReference>
<gene>
    <name evidence="5" type="ORF">Atai01_69880</name>
</gene>
<comment type="caution">
    <text evidence="5">The sequence shown here is derived from an EMBL/GenBank/DDBJ whole genome shotgun (WGS) entry which is preliminary data.</text>
</comment>
<keyword evidence="6" id="KW-1185">Reference proteome</keyword>
<dbReference type="PANTHER" id="PTHR47514">
    <property type="entry name" value="TRANSKETOLASE N-TERMINAL SECTION-RELATED"/>
    <property type="match status" value="1"/>
</dbReference>
<sequence length="287" mass="31054">MPVKAAPSRKHQLNQLAERANFVRTETVRLTRIAGAGHYSAVFSCAELFAVLYYAQLRLDPARPDWPERDRFVLSKGHAAIGLYPVLADLGYFDRSELDTYTRLGSPFGDHPDMKRIPGIDFSSGSLGHGLSVSVGMALAGRMSELDYRTYCLLGDGELAEGQIWEAAMSAGHFGLGNLVAIVDANQLGIDGFVRDIMPAEPIDERFSAFGWQTHRVDGHDIGALLDLFAALPDPGGSRPQLIVADTIKGKGVARMELSPDWHVGNLVGADYDDVMAELGSGSTHGN</sequence>
<dbReference type="GO" id="GO:0000287">
    <property type="term" value="F:magnesium ion binding"/>
    <property type="evidence" value="ECO:0007669"/>
    <property type="project" value="UniProtKB-ARBA"/>
</dbReference>
<evidence type="ECO:0000256" key="1">
    <source>
        <dbReference type="ARBA" id="ARBA00001964"/>
    </source>
</evidence>
<name>A0A9W6R6L1_9PSEU</name>
<dbReference type="Gene3D" id="3.40.50.970">
    <property type="match status" value="1"/>
</dbReference>
<dbReference type="InterPro" id="IPR029061">
    <property type="entry name" value="THDP-binding"/>
</dbReference>
<dbReference type="PANTHER" id="PTHR47514:SF1">
    <property type="entry name" value="TRANSKETOLASE N-TERMINAL SECTION-RELATED"/>
    <property type="match status" value="1"/>
</dbReference>
<evidence type="ECO:0000256" key="2">
    <source>
        <dbReference type="ARBA" id="ARBA00007131"/>
    </source>
</evidence>
<evidence type="ECO:0000313" key="6">
    <source>
        <dbReference type="Proteomes" id="UP001165136"/>
    </source>
</evidence>
<dbReference type="Pfam" id="PF00456">
    <property type="entry name" value="Transketolase_N"/>
    <property type="match status" value="1"/>
</dbReference>
<evidence type="ECO:0000313" key="5">
    <source>
        <dbReference type="EMBL" id="GLY70369.1"/>
    </source>
</evidence>
<comment type="cofactor">
    <cofactor evidence="1">
        <name>thiamine diphosphate</name>
        <dbReference type="ChEBI" id="CHEBI:58937"/>
    </cofactor>
</comment>
<dbReference type="SUPFAM" id="SSF52518">
    <property type="entry name" value="Thiamin diphosphate-binding fold (THDP-binding)"/>
    <property type="match status" value="1"/>
</dbReference>